<dbReference type="CDD" id="cd16021">
    <property type="entry name" value="ALP_like"/>
    <property type="match status" value="1"/>
</dbReference>
<comment type="caution">
    <text evidence="2">The sequence shown here is derived from an EMBL/GenBank/DDBJ whole genome shotgun (WGS) entry which is preliminary data.</text>
</comment>
<accession>A0AAV2ILF0</accession>
<dbReference type="InterPro" id="IPR004245">
    <property type="entry name" value="DUF229"/>
</dbReference>
<dbReference type="InterPro" id="IPR017850">
    <property type="entry name" value="Alkaline_phosphatase_core_sf"/>
</dbReference>
<dbReference type="AlphaFoldDB" id="A0AAV2ILF0"/>
<protein>
    <recommendedName>
        <fullName evidence="4">DUF229 domain containing protein</fullName>
    </recommendedName>
</protein>
<keyword evidence="1" id="KW-1133">Transmembrane helix</keyword>
<dbReference type="EMBL" id="CAXITT010001114">
    <property type="protein sequence ID" value="CAL1547949.1"/>
    <property type="molecule type" value="Genomic_DNA"/>
</dbReference>
<dbReference type="GO" id="GO:0005615">
    <property type="term" value="C:extracellular space"/>
    <property type="evidence" value="ECO:0007669"/>
    <property type="project" value="TreeGrafter"/>
</dbReference>
<feature type="transmembrane region" description="Helical" evidence="1">
    <location>
        <begin position="20"/>
        <end position="40"/>
    </location>
</feature>
<organism evidence="2 3">
    <name type="scientific">Lymnaea stagnalis</name>
    <name type="common">Great pond snail</name>
    <name type="synonym">Helix stagnalis</name>
    <dbReference type="NCBI Taxonomy" id="6523"/>
    <lineage>
        <taxon>Eukaryota</taxon>
        <taxon>Metazoa</taxon>
        <taxon>Spiralia</taxon>
        <taxon>Lophotrochozoa</taxon>
        <taxon>Mollusca</taxon>
        <taxon>Gastropoda</taxon>
        <taxon>Heterobranchia</taxon>
        <taxon>Euthyneura</taxon>
        <taxon>Panpulmonata</taxon>
        <taxon>Hygrophila</taxon>
        <taxon>Lymnaeoidea</taxon>
        <taxon>Lymnaeidae</taxon>
        <taxon>Lymnaea</taxon>
    </lineage>
</organism>
<evidence type="ECO:0000313" key="2">
    <source>
        <dbReference type="EMBL" id="CAL1547949.1"/>
    </source>
</evidence>
<dbReference type="Proteomes" id="UP001497497">
    <property type="component" value="Unassembled WGS sequence"/>
</dbReference>
<evidence type="ECO:0008006" key="4">
    <source>
        <dbReference type="Google" id="ProtNLM"/>
    </source>
</evidence>
<dbReference type="Pfam" id="PF02995">
    <property type="entry name" value="DUF229"/>
    <property type="match status" value="1"/>
</dbReference>
<dbReference type="FunFam" id="3.40.720.10:FF:000017">
    <property type="entry name" value="Predicted protein"/>
    <property type="match status" value="1"/>
</dbReference>
<reference evidence="2 3" key="1">
    <citation type="submission" date="2024-04" db="EMBL/GenBank/DDBJ databases">
        <authorList>
            <consortium name="Genoscope - CEA"/>
            <person name="William W."/>
        </authorList>
    </citation>
    <scope>NUCLEOTIDE SEQUENCE [LARGE SCALE GENOMIC DNA]</scope>
</reference>
<keyword evidence="3" id="KW-1185">Reference proteome</keyword>
<keyword evidence="1" id="KW-0812">Transmembrane</keyword>
<proteinExistence type="predicted"/>
<dbReference type="PANTHER" id="PTHR10974">
    <property type="entry name" value="FI08016P-RELATED"/>
    <property type="match status" value="1"/>
</dbReference>
<keyword evidence="1" id="KW-0472">Membrane</keyword>
<dbReference type="SUPFAM" id="SSF53649">
    <property type="entry name" value="Alkaline phosphatase-like"/>
    <property type="match status" value="1"/>
</dbReference>
<evidence type="ECO:0000313" key="3">
    <source>
        <dbReference type="Proteomes" id="UP001497497"/>
    </source>
</evidence>
<name>A0AAV2ILF0_LYMST</name>
<gene>
    <name evidence="2" type="ORF">GSLYS_00021266001</name>
</gene>
<dbReference type="Gene3D" id="3.40.720.10">
    <property type="entry name" value="Alkaline Phosphatase, subunit A"/>
    <property type="match status" value="1"/>
</dbReference>
<sequence>MAPYPSTYRIATFVFRRCFTAKSLLVISAFSLFVLLLSNFRIGDMLFRRSLADKSLFFKGESLKAGNYPEQKCFLPKLEVDDPVMKKFFQLSGPVRCPVNPDWVYVENGTLKFSKDAIKRNGAFSCDLLQMRRGANDDTIVWTGKINGVVDGWRLTSDVFKVICTTLAAPHKNYTDVHLGVTQNPGVEQRFAEAKPPANGLNGLSLLVLGFDSMSRMSWLRRMNETRAYFVSQLGGIELEGYNIMGDGTPAALFPMLTGKHETEMPEARRKFKGARPVDHYPWIWKDFAKAGYMTSWADSEILMAPFNMRLLGFKHPPTDYYMRPYYLAIESMKKVKIHAPNCRGSVPKHKIWLDWVRDLFYMYENRPKFMFHFYATLSHQDNNDLMKADHDLKLLLEDLEKRGYLNQTIVVLMGDHGARFAKYRETWPGKLEERLPYVAFRFPPWFHQKYSQLVKNFRANTGRLTTALDLHETFKDILKFDGAGVGNLNNRGISLFKEIPIERECFHANISNHWCACLNWEVLPLTDETAVRATVFAIDTINSYTSAYRDVCAQLSLGSLTMASKIAANDDMVKFKQSLDPHGRVADFTESNSTAVVLYQLTFHTEPGHGHFEVTVSHALMNDTMVVSEKEISRINKYGTDSACILEKNRQLRQYCYCSTKSKS</sequence>
<evidence type="ECO:0000256" key="1">
    <source>
        <dbReference type="SAM" id="Phobius"/>
    </source>
</evidence>
<dbReference type="PANTHER" id="PTHR10974:SF1">
    <property type="entry name" value="FI08016P-RELATED"/>
    <property type="match status" value="1"/>
</dbReference>